<evidence type="ECO:0000313" key="1">
    <source>
        <dbReference type="EMBL" id="CBN77760.1"/>
    </source>
</evidence>
<sequence length="96" mass="10480">MADLQEARREYAVSKSAALSTQLQEISVAKFEVEHSHRQLYAKRGNLLYLTPRPEVKAKLEASEKGVGERLAKMQKAAEAAAAEAAAEASEPAARR</sequence>
<dbReference type="EMBL" id="FN649751">
    <property type="protein sequence ID" value="CBN77760.1"/>
    <property type="molecule type" value="Genomic_DNA"/>
</dbReference>
<proteinExistence type="predicted"/>
<keyword evidence="2" id="KW-1185">Reference proteome</keyword>
<protein>
    <submittedName>
        <fullName evidence="1">Uncharacterized protein</fullName>
    </submittedName>
</protein>
<dbReference type="AlphaFoldDB" id="D8LRJ9"/>
<name>D8LRJ9_ECTSI</name>
<dbReference type="EMBL" id="FN648916">
    <property type="protein sequence ID" value="CBN77760.1"/>
    <property type="molecule type" value="Genomic_DNA"/>
</dbReference>
<dbReference type="Proteomes" id="UP000002630">
    <property type="component" value="Linkage Group LG26"/>
</dbReference>
<dbReference type="SUPFAM" id="SSF46579">
    <property type="entry name" value="Prefoldin"/>
    <property type="match status" value="1"/>
</dbReference>
<accession>D8LRJ9</accession>
<reference evidence="1 2" key="1">
    <citation type="journal article" date="2010" name="Nature">
        <title>The Ectocarpus genome and the independent evolution of multicellularity in brown algae.</title>
        <authorList>
            <person name="Cock J.M."/>
            <person name="Sterck L."/>
            <person name="Rouze P."/>
            <person name="Scornet D."/>
            <person name="Allen A.E."/>
            <person name="Amoutzias G."/>
            <person name="Anthouard V."/>
            <person name="Artiguenave F."/>
            <person name="Aury J.M."/>
            <person name="Badger J.H."/>
            <person name="Beszteri B."/>
            <person name="Billiau K."/>
            <person name="Bonnet E."/>
            <person name="Bothwell J.H."/>
            <person name="Bowler C."/>
            <person name="Boyen C."/>
            <person name="Brownlee C."/>
            <person name="Carrano C.J."/>
            <person name="Charrier B."/>
            <person name="Cho G.Y."/>
            <person name="Coelho S.M."/>
            <person name="Collen J."/>
            <person name="Corre E."/>
            <person name="Da Silva C."/>
            <person name="Delage L."/>
            <person name="Delaroque N."/>
            <person name="Dittami S.M."/>
            <person name="Doulbeau S."/>
            <person name="Elias M."/>
            <person name="Farnham G."/>
            <person name="Gachon C.M."/>
            <person name="Gschloessl B."/>
            <person name="Heesch S."/>
            <person name="Jabbari K."/>
            <person name="Jubin C."/>
            <person name="Kawai H."/>
            <person name="Kimura K."/>
            <person name="Kloareg B."/>
            <person name="Kupper F.C."/>
            <person name="Lang D."/>
            <person name="Le Bail A."/>
            <person name="Leblanc C."/>
            <person name="Lerouge P."/>
            <person name="Lohr M."/>
            <person name="Lopez P.J."/>
            <person name="Martens C."/>
            <person name="Maumus F."/>
            <person name="Michel G."/>
            <person name="Miranda-Saavedra D."/>
            <person name="Morales J."/>
            <person name="Moreau H."/>
            <person name="Motomura T."/>
            <person name="Nagasato C."/>
            <person name="Napoli C.A."/>
            <person name="Nelson D.R."/>
            <person name="Nyvall-Collen P."/>
            <person name="Peters A.F."/>
            <person name="Pommier C."/>
            <person name="Potin P."/>
            <person name="Poulain J."/>
            <person name="Quesneville H."/>
            <person name="Read B."/>
            <person name="Rensing S.A."/>
            <person name="Ritter A."/>
            <person name="Rousvoal S."/>
            <person name="Samanta M."/>
            <person name="Samson G."/>
            <person name="Schroeder D.C."/>
            <person name="Segurens B."/>
            <person name="Strittmatter M."/>
            <person name="Tonon T."/>
            <person name="Tregear J.W."/>
            <person name="Valentin K."/>
            <person name="von Dassow P."/>
            <person name="Yamagishi T."/>
            <person name="Van de Peer Y."/>
            <person name="Wincker P."/>
        </authorList>
    </citation>
    <scope>NUCLEOTIDE SEQUENCE [LARGE SCALE GENOMIC DNA]</scope>
    <source>
        <strain evidence="2">Ec32 / CCAP1310/4</strain>
    </source>
</reference>
<organism evidence="1 2">
    <name type="scientific">Ectocarpus siliculosus</name>
    <name type="common">Brown alga</name>
    <name type="synonym">Conferva siliculosa</name>
    <dbReference type="NCBI Taxonomy" id="2880"/>
    <lineage>
        <taxon>Eukaryota</taxon>
        <taxon>Sar</taxon>
        <taxon>Stramenopiles</taxon>
        <taxon>Ochrophyta</taxon>
        <taxon>PX clade</taxon>
        <taxon>Phaeophyceae</taxon>
        <taxon>Ectocarpales</taxon>
        <taxon>Ectocarpaceae</taxon>
        <taxon>Ectocarpus</taxon>
    </lineage>
</organism>
<gene>
    <name evidence="1" type="ORF">Esi_0069_0010</name>
</gene>
<dbReference type="InParanoid" id="D8LRJ9"/>
<dbReference type="OrthoDB" id="10337878at2759"/>
<evidence type="ECO:0000313" key="2">
    <source>
        <dbReference type="Proteomes" id="UP000002630"/>
    </source>
</evidence>